<gene>
    <name evidence="2" type="ORF">H2201_008721</name>
</gene>
<evidence type="ECO:0000313" key="2">
    <source>
        <dbReference type="EMBL" id="KAJ9655819.1"/>
    </source>
</evidence>
<comment type="caution">
    <text evidence="2">The sequence shown here is derived from an EMBL/GenBank/DDBJ whole genome shotgun (WGS) entry which is preliminary data.</text>
</comment>
<sequence length="1083" mass="121234">MLEADNMLSPSFSSPVALNLVPIDSDDAGPTNVTWDNVESNLRLEVSAAAQSLYTEALDLIDEATSPRLRSAIILRQGCIAHIQACTSSLSSSLKSRFLEEADNKLAEASRLFQGDQTNTQIVRGHQILLRITRGDVSRVQQDAADIGRWGLETKNEGISQFVGLLMIRFGRRQWIDRSRFDVASHCYRCARACFLRLKDQIATFQALASELELHQSISDFIAARSLLDDQLPLFREVIAQIDAFAEQAQDPRTYFILRKNMLTTYGSLVSNVLRNSDVRMLSEWRVELDNYNNCPAMIEAMNEAVEDPYIQQNLLTDPTLQGDYGSVFEGEQPDQALYDQYHAVNAKYQENLENSDIHSAEGILHSFIQIAATANASSYVRYLIRIYAHFQLGETDKARALFDAIADSEVFDDRVKDDATSNVSWTHSKYMKRLQNPESADNAIALCTVAHDWKRGHKLLTRIQELSPGFLDPVSGDRVPDLWHRFCWAGLIAEHNEQYAFAFSLLLKAAELAELRRSQTSDVDARRSSFSVLGVGEIFAGLTRLCLRSDEAGVPLAVIGSYQHKHPVSRSWKEHALLFQEQGKARSLLDALLSRHSDPKGISPKLVRASKQRLRTALKGLPAGTRTPEETQEMERLDKELRVVNEEADPLMPLLPESNPSIPMTDLCAAIGRSALVVEITFSRYGSTLFGLDCDGIQFARASPTRDVDIRKPALTVLHSIRRYAEQPQSSWRNELDEPLRKITEEVLTPVADLVSSKDHIIFVTSQPMTAFPLAALTFRDEPLCIHKAISQVPSLTNLAHLYARVGKEAVTPSLSAIAKSHDESDIKRYLKEPGKAEPPLPMAGIEAMVISRMFGTWPTMAKNVGRQKFRDLVGNSSIVLLGTHGLVDSRSPWFSNVSLKQKFRVLDLFQARTHAALVVFAACVSGLGRATMSNDVLGFSHAILESGCLSYLGALWYVNDLATMLLLISFFREVSSCEEGTMVAELWRRAQHKLYYLGLEQAREMIDDLIREWNDAEQAGLKPNAMVHKGKMLLDRRKQRLAADFKHPFYYASFALIGYGALQFQNKPESSLGNPTNKRTP</sequence>
<dbReference type="Proteomes" id="UP001172684">
    <property type="component" value="Unassembled WGS sequence"/>
</dbReference>
<proteinExistence type="predicted"/>
<organism evidence="2 3">
    <name type="scientific">Coniosporium apollinis</name>
    <dbReference type="NCBI Taxonomy" id="61459"/>
    <lineage>
        <taxon>Eukaryota</taxon>
        <taxon>Fungi</taxon>
        <taxon>Dikarya</taxon>
        <taxon>Ascomycota</taxon>
        <taxon>Pezizomycotina</taxon>
        <taxon>Dothideomycetes</taxon>
        <taxon>Dothideomycetes incertae sedis</taxon>
        <taxon>Coniosporium</taxon>
    </lineage>
</organism>
<feature type="domain" description="CHAT" evidence="1">
    <location>
        <begin position="739"/>
        <end position="1060"/>
    </location>
</feature>
<keyword evidence="3" id="KW-1185">Reference proteome</keyword>
<evidence type="ECO:0000259" key="1">
    <source>
        <dbReference type="Pfam" id="PF12770"/>
    </source>
</evidence>
<dbReference type="InterPro" id="IPR024983">
    <property type="entry name" value="CHAT_dom"/>
</dbReference>
<evidence type="ECO:0000313" key="3">
    <source>
        <dbReference type="Proteomes" id="UP001172684"/>
    </source>
</evidence>
<accession>A0ABQ9NG91</accession>
<protein>
    <recommendedName>
        <fullName evidence="1">CHAT domain-containing protein</fullName>
    </recommendedName>
</protein>
<dbReference type="Pfam" id="PF12770">
    <property type="entry name" value="CHAT"/>
    <property type="match status" value="1"/>
</dbReference>
<dbReference type="EMBL" id="JAPDRL010000150">
    <property type="protein sequence ID" value="KAJ9655819.1"/>
    <property type="molecule type" value="Genomic_DNA"/>
</dbReference>
<reference evidence="2" key="1">
    <citation type="submission" date="2022-10" db="EMBL/GenBank/DDBJ databases">
        <title>Culturing micro-colonial fungi from biological soil crusts in the Mojave desert and describing Neophaeococcomyces mojavensis, and introducing the new genera and species Taxawa tesnikishii.</title>
        <authorList>
            <person name="Kurbessoian T."/>
            <person name="Stajich J.E."/>
        </authorList>
    </citation>
    <scope>NUCLEOTIDE SEQUENCE</scope>
    <source>
        <strain evidence="2">TK_1</strain>
    </source>
</reference>
<name>A0ABQ9NG91_9PEZI</name>